<dbReference type="EMBL" id="JAKOGI010002335">
    <property type="protein sequence ID" value="KAJ8422220.1"/>
    <property type="molecule type" value="Genomic_DNA"/>
</dbReference>
<dbReference type="AlphaFoldDB" id="A0A9Q1GNF3"/>
<sequence>MKTPRNELGSIQGFEYELILWYTSPYQKIRINAFRRDHAPSEVGMLEGSSKPSKPSTMLITASFLPDQLEPLMHPRVRVSNGVRSKKNPRDLFTTKKKDHGIDRDTEVIATMVRGIDNQELNVGYRKTQIRKPNEVMATKDIRKLYRDQKKASECYYISLMSLGNRKKSREYSSPNKVTKRVAANAMVVLFASIKQHGRSRLEPTSEVVPVPLGP</sequence>
<gene>
    <name evidence="1" type="ORF">Cgig2_027505</name>
</gene>
<keyword evidence="2" id="KW-1185">Reference proteome</keyword>
<dbReference type="Proteomes" id="UP001153076">
    <property type="component" value="Unassembled WGS sequence"/>
</dbReference>
<evidence type="ECO:0000313" key="2">
    <source>
        <dbReference type="Proteomes" id="UP001153076"/>
    </source>
</evidence>
<accession>A0A9Q1GNF3</accession>
<evidence type="ECO:0000313" key="1">
    <source>
        <dbReference type="EMBL" id="KAJ8422220.1"/>
    </source>
</evidence>
<comment type="caution">
    <text evidence="1">The sequence shown here is derived from an EMBL/GenBank/DDBJ whole genome shotgun (WGS) entry which is preliminary data.</text>
</comment>
<reference evidence="1" key="1">
    <citation type="submission" date="2022-04" db="EMBL/GenBank/DDBJ databases">
        <title>Carnegiea gigantea Genome sequencing and assembly v2.</title>
        <authorList>
            <person name="Copetti D."/>
            <person name="Sanderson M.J."/>
            <person name="Burquez A."/>
            <person name="Wojciechowski M.F."/>
        </authorList>
    </citation>
    <scope>NUCLEOTIDE SEQUENCE</scope>
    <source>
        <strain evidence="1">SGP5-SGP5p</strain>
        <tissue evidence="1">Aerial part</tissue>
    </source>
</reference>
<proteinExistence type="predicted"/>
<protein>
    <submittedName>
        <fullName evidence="1">Uncharacterized protein</fullName>
    </submittedName>
</protein>
<name>A0A9Q1GNF3_9CARY</name>
<organism evidence="1 2">
    <name type="scientific">Carnegiea gigantea</name>
    <dbReference type="NCBI Taxonomy" id="171969"/>
    <lineage>
        <taxon>Eukaryota</taxon>
        <taxon>Viridiplantae</taxon>
        <taxon>Streptophyta</taxon>
        <taxon>Embryophyta</taxon>
        <taxon>Tracheophyta</taxon>
        <taxon>Spermatophyta</taxon>
        <taxon>Magnoliopsida</taxon>
        <taxon>eudicotyledons</taxon>
        <taxon>Gunneridae</taxon>
        <taxon>Pentapetalae</taxon>
        <taxon>Caryophyllales</taxon>
        <taxon>Cactineae</taxon>
        <taxon>Cactaceae</taxon>
        <taxon>Cactoideae</taxon>
        <taxon>Echinocereeae</taxon>
        <taxon>Carnegiea</taxon>
    </lineage>
</organism>